<proteinExistence type="predicted"/>
<name>A0AAD9DTE2_9TELE</name>
<dbReference type="InterPro" id="IPR032549">
    <property type="entry name" value="DUF4939"/>
</dbReference>
<dbReference type="AlphaFoldDB" id="A0AAD9DTE2"/>
<dbReference type="InterPro" id="IPR021109">
    <property type="entry name" value="Peptidase_aspartic_dom_sf"/>
</dbReference>
<dbReference type="InterPro" id="IPR043502">
    <property type="entry name" value="DNA/RNA_pol_sf"/>
</dbReference>
<organism evidence="2 3">
    <name type="scientific">Electrophorus voltai</name>
    <dbReference type="NCBI Taxonomy" id="2609070"/>
    <lineage>
        <taxon>Eukaryota</taxon>
        <taxon>Metazoa</taxon>
        <taxon>Chordata</taxon>
        <taxon>Craniata</taxon>
        <taxon>Vertebrata</taxon>
        <taxon>Euteleostomi</taxon>
        <taxon>Actinopterygii</taxon>
        <taxon>Neopterygii</taxon>
        <taxon>Teleostei</taxon>
        <taxon>Ostariophysi</taxon>
        <taxon>Gymnotiformes</taxon>
        <taxon>Gymnotoidei</taxon>
        <taxon>Gymnotidae</taxon>
        <taxon>Electrophorus</taxon>
    </lineage>
</organism>
<evidence type="ECO:0000313" key="2">
    <source>
        <dbReference type="EMBL" id="KAK1791057.1"/>
    </source>
</evidence>
<keyword evidence="3" id="KW-1185">Reference proteome</keyword>
<dbReference type="CDD" id="cd00303">
    <property type="entry name" value="retropepsin_like"/>
    <property type="match status" value="1"/>
</dbReference>
<dbReference type="EMBL" id="JAROKS010000020">
    <property type="protein sequence ID" value="KAK1791057.1"/>
    <property type="molecule type" value="Genomic_DNA"/>
</dbReference>
<dbReference type="InterPro" id="IPR032567">
    <property type="entry name" value="RTL1-rel"/>
</dbReference>
<dbReference type="PANTHER" id="PTHR15503">
    <property type="entry name" value="LDOC1 RELATED"/>
    <property type="match status" value="1"/>
</dbReference>
<evidence type="ECO:0000313" key="3">
    <source>
        <dbReference type="Proteomes" id="UP001239994"/>
    </source>
</evidence>
<dbReference type="PANTHER" id="PTHR15503:SF22">
    <property type="entry name" value="TRANSPOSON TY3-I GAG POLYPROTEIN"/>
    <property type="match status" value="1"/>
</dbReference>
<dbReference type="Gene3D" id="2.40.70.10">
    <property type="entry name" value="Acid Proteases"/>
    <property type="match status" value="1"/>
</dbReference>
<dbReference type="Pfam" id="PF16297">
    <property type="entry name" value="DUF4939"/>
    <property type="match status" value="1"/>
</dbReference>
<comment type="caution">
    <text evidence="2">The sequence shown here is derived from an EMBL/GenBank/DDBJ whole genome shotgun (WGS) entry which is preliminary data.</text>
</comment>
<sequence>MEQQQQEMGEIRSLVLSLGQHIRSQTPSTEQRVAPPISPPMPERMTCLIATSETYGGDPEGCEGFLVQYSLFFFRISHPLPDHTKVAFVVSRLMGKARICGAALMTNASPLMSDYAGFIQELKAVFYHLYQGRVCGQSLLRLRQGLRNTADYAVEFHTLVAGTHRNEPALVDAFVHGLKTDLQAELACKPEASCLNEVVRLAITYDRLLQEQHRQLHRSLTQRENDSLAVPGDNPTEPMQLGVAGIRGKLPNRGKGQQSVSDSLNLSMCKLPVMVKHQRHQLSASALADSGAVGNIMDWGFARRLWIKAISLPTPLSTWALEGGPVGVGFITHVTPCMLLEIRGGHVEQVSFYLLPCLSHPVTLGLPWLRAHKPHLHWSDNRVLEWAATCKGWCLSHQTLPLQSTSVESPEVGEGLRVPLEYSELEQVFSPAKTTQLPPDREWDCATIPPRCRVYPLSQEEDQIMAQYIKEALQQGYIRPSTSTAPASVFCVKKKDGGL</sequence>
<accession>A0AAD9DTE2</accession>
<protein>
    <recommendedName>
        <fullName evidence="1">DUF4939 domain-containing protein</fullName>
    </recommendedName>
</protein>
<dbReference type="SUPFAM" id="SSF56672">
    <property type="entry name" value="DNA/RNA polymerases"/>
    <property type="match status" value="1"/>
</dbReference>
<reference evidence="2" key="1">
    <citation type="submission" date="2023-03" db="EMBL/GenBank/DDBJ databases">
        <title>Electrophorus voltai genome.</title>
        <authorList>
            <person name="Bian C."/>
        </authorList>
    </citation>
    <scope>NUCLEOTIDE SEQUENCE</scope>
    <source>
        <strain evidence="2">CB-2022</strain>
        <tissue evidence="2">Muscle</tissue>
    </source>
</reference>
<gene>
    <name evidence="2" type="ORF">P4O66_002101</name>
</gene>
<dbReference type="Gene3D" id="3.10.10.10">
    <property type="entry name" value="HIV Type 1 Reverse Transcriptase, subunit A, domain 1"/>
    <property type="match status" value="1"/>
</dbReference>
<dbReference type="Proteomes" id="UP001239994">
    <property type="component" value="Unassembled WGS sequence"/>
</dbReference>
<evidence type="ECO:0000259" key="1">
    <source>
        <dbReference type="Pfam" id="PF16297"/>
    </source>
</evidence>
<feature type="domain" description="DUF4939" evidence="1">
    <location>
        <begin position="43"/>
        <end position="126"/>
    </location>
</feature>